<dbReference type="Pfam" id="PF05185">
    <property type="entry name" value="PRMT5"/>
    <property type="match status" value="1"/>
</dbReference>
<evidence type="ECO:0000256" key="8">
    <source>
        <dbReference type="SAM" id="MobiDB-lite"/>
    </source>
</evidence>
<dbReference type="GO" id="GO:0016274">
    <property type="term" value="F:protein-arginine N-methyltransferase activity"/>
    <property type="evidence" value="ECO:0007669"/>
    <property type="project" value="InterPro"/>
</dbReference>
<evidence type="ECO:0000259" key="11">
    <source>
        <dbReference type="Pfam" id="PF17286"/>
    </source>
</evidence>
<evidence type="ECO:0000256" key="3">
    <source>
        <dbReference type="ARBA" id="ARBA00022691"/>
    </source>
</evidence>
<evidence type="ECO:0000256" key="7">
    <source>
        <dbReference type="PIRSR" id="PIRSR015894-3"/>
    </source>
</evidence>
<feature type="compositionally biased region" description="Low complexity" evidence="8">
    <location>
        <begin position="665"/>
        <end position="675"/>
    </location>
</feature>
<dbReference type="PANTHER" id="PTHR10738:SF0">
    <property type="entry name" value="PROTEIN ARGININE N-METHYLTRANSFERASE 5"/>
    <property type="match status" value="1"/>
</dbReference>
<dbReference type="GO" id="GO:0032259">
    <property type="term" value="P:methylation"/>
    <property type="evidence" value="ECO:0007669"/>
    <property type="project" value="UniProtKB-KW"/>
</dbReference>
<feature type="region of interest" description="Disordered" evidence="8">
    <location>
        <begin position="644"/>
        <end position="676"/>
    </location>
</feature>
<feature type="domain" description="PRMT5 TIM barrel" evidence="10">
    <location>
        <begin position="38"/>
        <end position="354"/>
    </location>
</feature>
<feature type="site" description="Critical for specifying symmetric addition of methyl groups" evidence="7">
    <location>
        <position position="424"/>
    </location>
</feature>
<evidence type="ECO:0000256" key="6">
    <source>
        <dbReference type="PIRSR" id="PIRSR015894-2"/>
    </source>
</evidence>
<dbReference type="SUPFAM" id="SSF53335">
    <property type="entry name" value="S-adenosyl-L-methionine-dependent methyltransferases"/>
    <property type="match status" value="2"/>
</dbReference>
<feature type="binding site" evidence="6">
    <location>
        <position position="421"/>
    </location>
    <ligand>
        <name>S-adenosyl-L-methionine</name>
        <dbReference type="ChEBI" id="CHEBI:59789"/>
    </ligand>
</feature>
<dbReference type="InterPro" id="IPR035248">
    <property type="entry name" value="PRMT5_C"/>
</dbReference>
<dbReference type="InterPro" id="IPR029063">
    <property type="entry name" value="SAM-dependent_MTases_sf"/>
</dbReference>
<dbReference type="GO" id="GO:0005829">
    <property type="term" value="C:cytosol"/>
    <property type="evidence" value="ECO:0007669"/>
    <property type="project" value="TreeGrafter"/>
</dbReference>
<dbReference type="Pfam" id="PF17285">
    <property type="entry name" value="PRMT5_TIM"/>
    <property type="match status" value="1"/>
</dbReference>
<dbReference type="PIRSF" id="PIRSF015894">
    <property type="entry name" value="Skb1_MeTrfase"/>
    <property type="match status" value="1"/>
</dbReference>
<dbReference type="Gene3D" id="2.70.160.11">
    <property type="entry name" value="Hnrnp arginine n-methyltransferase1"/>
    <property type="match status" value="1"/>
</dbReference>
<keyword evidence="1 4" id="KW-0489">Methyltransferase</keyword>
<evidence type="ECO:0000256" key="4">
    <source>
        <dbReference type="PIRNR" id="PIRNR015894"/>
    </source>
</evidence>
<dbReference type="EMBL" id="JAPUFD010000003">
    <property type="protein sequence ID" value="MDI1486641.1"/>
    <property type="molecule type" value="Genomic_DNA"/>
</dbReference>
<feature type="compositionally biased region" description="Polar residues" evidence="8">
    <location>
        <begin position="650"/>
        <end position="664"/>
    </location>
</feature>
<dbReference type="GO" id="GO:0005634">
    <property type="term" value="C:nucleus"/>
    <property type="evidence" value="ECO:0007669"/>
    <property type="project" value="TreeGrafter"/>
</dbReference>
<gene>
    <name evidence="12" type="ORF">OHK93_005873</name>
</gene>
<evidence type="ECO:0000256" key="2">
    <source>
        <dbReference type="ARBA" id="ARBA00022679"/>
    </source>
</evidence>
<dbReference type="PROSITE" id="PS51678">
    <property type="entry name" value="SAM_MT_PRMT"/>
    <property type="match status" value="1"/>
</dbReference>
<keyword evidence="13" id="KW-1185">Reference proteome</keyword>
<feature type="active site" description="Proton donor/acceptor" evidence="5">
    <location>
        <position position="559"/>
    </location>
</feature>
<dbReference type="PANTHER" id="PTHR10738">
    <property type="entry name" value="PROTEIN ARGININE N-METHYLTRANSFERASE 5"/>
    <property type="match status" value="1"/>
</dbReference>
<dbReference type="AlphaFoldDB" id="A0AA43QKL1"/>
<evidence type="ECO:0000313" key="13">
    <source>
        <dbReference type="Proteomes" id="UP001161017"/>
    </source>
</evidence>
<dbReference type="Pfam" id="PF17286">
    <property type="entry name" value="PRMT5_C"/>
    <property type="match status" value="1"/>
</dbReference>
<name>A0AA43QKL1_9LECA</name>
<evidence type="ECO:0000256" key="1">
    <source>
        <dbReference type="ARBA" id="ARBA00022603"/>
    </source>
</evidence>
<dbReference type="InterPro" id="IPR025799">
    <property type="entry name" value="Arg_MeTrfase"/>
</dbReference>
<comment type="caution">
    <text evidence="12">The sequence shown here is derived from an EMBL/GenBank/DDBJ whole genome shotgun (WGS) entry which is preliminary data.</text>
</comment>
<dbReference type="Gene3D" id="3.40.50.150">
    <property type="entry name" value="Vaccinia Virus protein VP39"/>
    <property type="match status" value="1"/>
</dbReference>
<evidence type="ECO:0000259" key="10">
    <source>
        <dbReference type="Pfam" id="PF17285"/>
    </source>
</evidence>
<accession>A0AA43QKL1</accession>
<proteinExistence type="inferred from homology"/>
<evidence type="ECO:0000259" key="9">
    <source>
        <dbReference type="Pfam" id="PF05185"/>
    </source>
</evidence>
<reference evidence="12" key="1">
    <citation type="journal article" date="2023" name="Genome Biol. Evol.">
        <title>First Whole Genome Sequence and Flow Cytometry Genome Size Data for the Lichen-Forming Fungus Ramalina farinacea (Ascomycota).</title>
        <authorList>
            <person name="Llewellyn T."/>
            <person name="Mian S."/>
            <person name="Hill R."/>
            <person name="Leitch I.J."/>
            <person name="Gaya E."/>
        </authorList>
    </citation>
    <scope>NUCLEOTIDE SEQUENCE</scope>
    <source>
        <strain evidence="12">LIQ254RAFAR</strain>
    </source>
</reference>
<feature type="binding site" evidence="6">
    <location>
        <begin position="430"/>
        <end position="431"/>
    </location>
    <ligand>
        <name>S-adenosyl-L-methionine</name>
        <dbReference type="ChEBI" id="CHEBI:59789"/>
    </ligand>
</feature>
<feature type="region of interest" description="Disordered" evidence="8">
    <location>
        <begin position="704"/>
        <end position="737"/>
    </location>
</feature>
<dbReference type="SUPFAM" id="SSF51658">
    <property type="entry name" value="Xylose isomerase-like"/>
    <property type="match status" value="1"/>
</dbReference>
<dbReference type="InterPro" id="IPR035075">
    <property type="entry name" value="PRMT5"/>
</dbReference>
<feature type="domain" description="PRMT5 arginine-N-methyltransferase" evidence="9">
    <location>
        <begin position="397"/>
        <end position="589"/>
    </location>
</feature>
<dbReference type="InterPro" id="IPR007857">
    <property type="entry name" value="Arg_MeTrfase_PRMT5"/>
</dbReference>
<feature type="domain" description="PRMT5 oligomerisation" evidence="11">
    <location>
        <begin position="592"/>
        <end position="840"/>
    </location>
</feature>
<keyword evidence="2 4" id="KW-0808">Transferase</keyword>
<evidence type="ECO:0000313" key="12">
    <source>
        <dbReference type="EMBL" id="MDI1486641.1"/>
    </source>
</evidence>
<dbReference type="Gene3D" id="3.20.20.150">
    <property type="entry name" value="Divalent-metal-dependent TIM barrel enzymes"/>
    <property type="match status" value="1"/>
</dbReference>
<dbReference type="InterPro" id="IPR035247">
    <property type="entry name" value="PRMT5_TIM"/>
</dbReference>
<protein>
    <recommendedName>
        <fullName evidence="4">Protein arginine N-methyltransferase</fullName>
    </recommendedName>
</protein>
<feature type="binding site" evidence="6">
    <location>
        <begin position="519"/>
        <end position="520"/>
    </location>
    <ligand>
        <name>S-adenosyl-L-methionine</name>
        <dbReference type="ChEBI" id="CHEBI:59789"/>
    </ligand>
</feature>
<evidence type="ECO:0000256" key="5">
    <source>
        <dbReference type="PIRSR" id="PIRSR015894-1"/>
    </source>
</evidence>
<organism evidence="12 13">
    <name type="scientific">Ramalina farinacea</name>
    <dbReference type="NCBI Taxonomy" id="258253"/>
    <lineage>
        <taxon>Eukaryota</taxon>
        <taxon>Fungi</taxon>
        <taxon>Dikarya</taxon>
        <taxon>Ascomycota</taxon>
        <taxon>Pezizomycotina</taxon>
        <taxon>Lecanoromycetes</taxon>
        <taxon>OSLEUM clade</taxon>
        <taxon>Lecanoromycetidae</taxon>
        <taxon>Lecanorales</taxon>
        <taxon>Lecanorineae</taxon>
        <taxon>Ramalinaceae</taxon>
        <taxon>Ramalina</taxon>
    </lineage>
</organism>
<feature type="active site" description="Proton donor/acceptor" evidence="5">
    <location>
        <position position="568"/>
    </location>
</feature>
<comment type="similarity">
    <text evidence="4">Belongs to the class I-like SAM-binding methyltransferase superfamily.</text>
</comment>
<keyword evidence="3 4" id="KW-0949">S-adenosyl-L-methionine</keyword>
<dbReference type="GO" id="GO:0006355">
    <property type="term" value="P:regulation of DNA-templated transcription"/>
    <property type="evidence" value="ECO:0007669"/>
    <property type="project" value="TreeGrafter"/>
</dbReference>
<dbReference type="InterPro" id="IPR036237">
    <property type="entry name" value="Xyl_isomerase-like_sf"/>
</dbReference>
<sequence>MAIELPPDVEQSAFCICHHNPERARVSSATLRQAQDCNYDALTVPITTYAFHARVQSLISNHFYSCLPSDHTIDTTPTVPPLSSLDTHLEPADHVRHLLGVISPWIDLTSPDPSIYDISCQILDMEVDFAAFCGLRALLLPAPRLRYGSDVGQGVTQYARAVSEAMRAAPQIDFSVTMPMMDDPHRFEESETNLSRLARPEYSSWPDSHRPSIDSIAVKHDFFGTWDAWNVIRSFCGYNPHLFVGLAIPHLLPPSGICSRWHSEPLQVLLIDSTTFTPNSHNHPVLTANHRALISQYMKLRNPSGTGLIPPIIILTGVDPIPGNTYTMFGDTNGSTDPDVTIGSSSLSVNPTPSEAYAIEAGSRFGKPKSKDKGLAHLTYLRWFQQNQPPRTTFERQTAGWQEYLQVPLNPLADNLDSITYEVFEQDPIKYDRYEEAIRKALLAWQEEGKKSSGLHDRVVVAVVGAGRGPLVERARKASASTGVAIELWALEKNPNAWVLLQRHNADRWHGQVNLVRSDMRSWKGPVRLMENGTSNGHDGPNHPHNNVINYPIDIAVSELLGSFGDNELSPECLDPIMPLLNPTHGISIPQSYSAHLTPIAAPKLHAKILADTKYDASAPNIPYVVHLHSFDYLSTTSHLSAYGPDHTPVSRTSRQQPNGSNHRATATTTTSSTTPSIFAAVSPEEEGIHISKTPAPLVQEAWSFHHHPPPSSSSSTSPPSAPPASSSSPSTIPNTHNARHARLTFPLRHRAACHGLAGYFEAQLYGDVHLSTNPLTMPHHSPDMMSWFPIFFPLQRPLYTPDQSTLVVEMWRVCKAGKVWYEWVVEGWCKGVRVGSSEVGGCREKGMLL</sequence>
<feature type="binding site" evidence="6">
    <location>
        <position position="492"/>
    </location>
    <ligand>
        <name>S-adenosyl-L-methionine</name>
        <dbReference type="ChEBI" id="CHEBI:59789"/>
    </ligand>
</feature>
<dbReference type="Proteomes" id="UP001161017">
    <property type="component" value="Unassembled WGS sequence"/>
</dbReference>
<feature type="compositionally biased region" description="Low complexity" evidence="8">
    <location>
        <begin position="713"/>
        <end position="732"/>
    </location>
</feature>